<dbReference type="PANTHER" id="PTHR11224">
    <property type="entry name" value="MAKORIN-RELATED"/>
    <property type="match status" value="1"/>
</dbReference>
<keyword evidence="12" id="KW-1185">Reference proteome</keyword>
<name>A0AAD6YN92_9AGAR</name>
<dbReference type="GO" id="GO:0061630">
    <property type="term" value="F:ubiquitin protein ligase activity"/>
    <property type="evidence" value="ECO:0007669"/>
    <property type="project" value="InterPro"/>
</dbReference>
<evidence type="ECO:0000256" key="5">
    <source>
        <dbReference type="ARBA" id="ARBA00022786"/>
    </source>
</evidence>
<dbReference type="SUPFAM" id="SSF54928">
    <property type="entry name" value="RNA-binding domain, RBD"/>
    <property type="match status" value="1"/>
</dbReference>
<dbReference type="AlphaFoldDB" id="A0AAD6YN92"/>
<dbReference type="Pfam" id="PF00097">
    <property type="entry name" value="zf-C3HC4"/>
    <property type="match status" value="1"/>
</dbReference>
<dbReference type="CDD" id="cd16449">
    <property type="entry name" value="RING-HC"/>
    <property type="match status" value="1"/>
</dbReference>
<dbReference type="GO" id="GO:0008270">
    <property type="term" value="F:zinc ion binding"/>
    <property type="evidence" value="ECO:0007669"/>
    <property type="project" value="UniProtKB-KW"/>
</dbReference>
<keyword evidence="3" id="KW-0677">Repeat</keyword>
<feature type="domain" description="C3H1-type" evidence="9">
    <location>
        <begin position="315"/>
        <end position="342"/>
    </location>
</feature>
<dbReference type="SMART" id="SM00360">
    <property type="entry name" value="RRM"/>
    <property type="match status" value="2"/>
</dbReference>
<comment type="caution">
    <text evidence="11">The sequence shown here is derived from an EMBL/GenBank/DDBJ whole genome shotgun (WGS) entry which is preliminary data.</text>
</comment>
<feature type="compositionally biased region" description="Basic and acidic residues" evidence="8">
    <location>
        <begin position="568"/>
        <end position="583"/>
    </location>
</feature>
<dbReference type="InterPro" id="IPR035979">
    <property type="entry name" value="RBD_domain_sf"/>
</dbReference>
<accession>A0AAD6YN92</accession>
<dbReference type="PROSITE" id="PS51873">
    <property type="entry name" value="TRIAD"/>
    <property type="match status" value="1"/>
</dbReference>
<gene>
    <name evidence="11" type="ORF">GGX14DRAFT_491147</name>
</gene>
<evidence type="ECO:0000256" key="1">
    <source>
        <dbReference type="ARBA" id="ARBA00022679"/>
    </source>
</evidence>
<feature type="domain" description="C3H1-type" evidence="9">
    <location>
        <begin position="540"/>
        <end position="567"/>
    </location>
</feature>
<dbReference type="InterPro" id="IPR041367">
    <property type="entry name" value="Znf-CCCH_4"/>
</dbReference>
<feature type="zinc finger region" description="C3H1-type" evidence="7">
    <location>
        <begin position="222"/>
        <end position="249"/>
    </location>
</feature>
<dbReference type="InterPro" id="IPR045072">
    <property type="entry name" value="MKRN-like"/>
</dbReference>
<feature type="domain" description="C3H1-type" evidence="9">
    <location>
        <begin position="222"/>
        <end position="249"/>
    </location>
</feature>
<keyword evidence="2 7" id="KW-0479">Metal-binding</keyword>
<evidence type="ECO:0008006" key="13">
    <source>
        <dbReference type="Google" id="ProtNLM"/>
    </source>
</evidence>
<feature type="zinc finger region" description="C3H1-type" evidence="7">
    <location>
        <begin position="315"/>
        <end position="342"/>
    </location>
</feature>
<proteinExistence type="predicted"/>
<feature type="domain" description="C3H1-type" evidence="9">
    <location>
        <begin position="358"/>
        <end position="385"/>
    </location>
</feature>
<evidence type="ECO:0000256" key="2">
    <source>
        <dbReference type="ARBA" id="ARBA00022723"/>
    </source>
</evidence>
<feature type="region of interest" description="Disordered" evidence="8">
    <location>
        <begin position="568"/>
        <end position="598"/>
    </location>
</feature>
<dbReference type="CDD" id="cd00590">
    <property type="entry name" value="RRM_SF"/>
    <property type="match status" value="1"/>
</dbReference>
<dbReference type="PANTHER" id="PTHR11224:SF10">
    <property type="entry name" value="IP09428P-RELATED"/>
    <property type="match status" value="1"/>
</dbReference>
<feature type="domain" description="C3H1-type" evidence="9">
    <location>
        <begin position="99"/>
        <end position="126"/>
    </location>
</feature>
<protein>
    <recommendedName>
        <fullName evidence="13">RING-type E3 ubiquitin transferase</fullName>
    </recommendedName>
</protein>
<evidence type="ECO:0000256" key="8">
    <source>
        <dbReference type="SAM" id="MobiDB-lite"/>
    </source>
</evidence>
<dbReference type="InterPro" id="IPR018957">
    <property type="entry name" value="Znf_C3HC4_RING-type"/>
</dbReference>
<dbReference type="InterPro" id="IPR036855">
    <property type="entry name" value="Znf_CCCH_sf"/>
</dbReference>
<dbReference type="GO" id="GO:0000209">
    <property type="term" value="P:protein polyubiquitination"/>
    <property type="evidence" value="ECO:0007669"/>
    <property type="project" value="InterPro"/>
</dbReference>
<evidence type="ECO:0000313" key="11">
    <source>
        <dbReference type="EMBL" id="KAJ7224384.1"/>
    </source>
</evidence>
<feature type="domain" description="C3H1-type" evidence="9">
    <location>
        <begin position="65"/>
        <end position="92"/>
    </location>
</feature>
<organism evidence="11 12">
    <name type="scientific">Mycena pura</name>
    <dbReference type="NCBI Taxonomy" id="153505"/>
    <lineage>
        <taxon>Eukaryota</taxon>
        <taxon>Fungi</taxon>
        <taxon>Dikarya</taxon>
        <taxon>Basidiomycota</taxon>
        <taxon>Agaricomycotina</taxon>
        <taxon>Agaricomycetes</taxon>
        <taxon>Agaricomycetidae</taxon>
        <taxon>Agaricales</taxon>
        <taxon>Marasmiineae</taxon>
        <taxon>Mycenaceae</taxon>
        <taxon>Mycena</taxon>
    </lineage>
</organism>
<dbReference type="Pfam" id="PF18044">
    <property type="entry name" value="zf-CCCH_4"/>
    <property type="match status" value="1"/>
</dbReference>
<evidence type="ECO:0000256" key="6">
    <source>
        <dbReference type="ARBA" id="ARBA00022833"/>
    </source>
</evidence>
<evidence type="ECO:0000313" key="12">
    <source>
        <dbReference type="Proteomes" id="UP001219525"/>
    </source>
</evidence>
<dbReference type="InterPro" id="IPR002867">
    <property type="entry name" value="IBR_dom"/>
</dbReference>
<keyword evidence="5" id="KW-0833">Ubl conjugation pathway</keyword>
<evidence type="ECO:0000256" key="7">
    <source>
        <dbReference type="PROSITE-ProRule" id="PRU00723"/>
    </source>
</evidence>
<evidence type="ECO:0000259" key="10">
    <source>
        <dbReference type="PROSITE" id="PS51873"/>
    </source>
</evidence>
<feature type="domain" description="RING-type" evidence="10">
    <location>
        <begin position="1072"/>
        <end position="1221"/>
    </location>
</feature>
<feature type="zinc finger region" description="C3H1-type" evidence="7">
    <location>
        <begin position="540"/>
        <end position="567"/>
    </location>
</feature>
<dbReference type="SMART" id="SM00356">
    <property type="entry name" value="ZnF_C3H1"/>
    <property type="match status" value="6"/>
</dbReference>
<keyword evidence="6 7" id="KW-0862">Zinc</keyword>
<evidence type="ECO:0000256" key="3">
    <source>
        <dbReference type="ARBA" id="ARBA00022737"/>
    </source>
</evidence>
<dbReference type="InterPro" id="IPR017907">
    <property type="entry name" value="Znf_RING_CS"/>
</dbReference>
<dbReference type="InterPro" id="IPR000571">
    <property type="entry name" value="Znf_CCCH"/>
</dbReference>
<dbReference type="GO" id="GO:0003723">
    <property type="term" value="F:RNA binding"/>
    <property type="evidence" value="ECO:0007669"/>
    <property type="project" value="InterPro"/>
</dbReference>
<dbReference type="Proteomes" id="UP001219525">
    <property type="component" value="Unassembled WGS sequence"/>
</dbReference>
<dbReference type="PROSITE" id="PS50103">
    <property type="entry name" value="ZF_C3H1"/>
    <property type="match status" value="6"/>
</dbReference>
<feature type="zinc finger region" description="C3H1-type" evidence="7">
    <location>
        <begin position="99"/>
        <end position="126"/>
    </location>
</feature>
<feature type="compositionally biased region" description="Polar residues" evidence="8">
    <location>
        <begin position="168"/>
        <end position="179"/>
    </location>
</feature>
<evidence type="ECO:0000259" key="9">
    <source>
        <dbReference type="PROSITE" id="PS50103"/>
    </source>
</evidence>
<keyword evidence="4 7" id="KW-0863">Zinc-finger</keyword>
<dbReference type="Gene3D" id="4.10.1000.10">
    <property type="entry name" value="Zinc finger, CCCH-type"/>
    <property type="match status" value="2"/>
</dbReference>
<reference evidence="11" key="1">
    <citation type="submission" date="2023-03" db="EMBL/GenBank/DDBJ databases">
        <title>Massive genome expansion in bonnet fungi (Mycena s.s.) driven by repeated elements and novel gene families across ecological guilds.</title>
        <authorList>
            <consortium name="Lawrence Berkeley National Laboratory"/>
            <person name="Harder C.B."/>
            <person name="Miyauchi S."/>
            <person name="Viragh M."/>
            <person name="Kuo A."/>
            <person name="Thoen E."/>
            <person name="Andreopoulos B."/>
            <person name="Lu D."/>
            <person name="Skrede I."/>
            <person name="Drula E."/>
            <person name="Henrissat B."/>
            <person name="Morin E."/>
            <person name="Kohler A."/>
            <person name="Barry K."/>
            <person name="LaButti K."/>
            <person name="Morin E."/>
            <person name="Salamov A."/>
            <person name="Lipzen A."/>
            <person name="Mereny Z."/>
            <person name="Hegedus B."/>
            <person name="Baldrian P."/>
            <person name="Stursova M."/>
            <person name="Weitz H."/>
            <person name="Taylor A."/>
            <person name="Grigoriev I.V."/>
            <person name="Nagy L.G."/>
            <person name="Martin F."/>
            <person name="Kauserud H."/>
        </authorList>
    </citation>
    <scope>NUCLEOTIDE SEQUENCE</scope>
    <source>
        <strain evidence="11">9144</strain>
    </source>
</reference>
<dbReference type="Gene3D" id="3.30.70.330">
    <property type="match status" value="1"/>
</dbReference>
<dbReference type="InterPro" id="IPR000504">
    <property type="entry name" value="RRM_dom"/>
</dbReference>
<dbReference type="EMBL" id="JARJCW010000005">
    <property type="protein sequence ID" value="KAJ7224384.1"/>
    <property type="molecule type" value="Genomic_DNA"/>
</dbReference>
<dbReference type="InterPro" id="IPR044066">
    <property type="entry name" value="TRIAD_supradom"/>
</dbReference>
<feature type="zinc finger region" description="C3H1-type" evidence="7">
    <location>
        <begin position="358"/>
        <end position="385"/>
    </location>
</feature>
<sequence>MGYLNTTFSHEGGSSLSVACNGSGCVHSSACPMSCLPHYSTPARPTSAHHRPPAPYIDGDISPTPKVTPPCIFFRKNCCSQGDKCRFSHTVSDSDNLSPSASLHCKFFRQGSCRKGEDCPFIHETPEASSLSDEPGFSTSNEIQVTDSEVIACPPSGVESPTHHETVEASSLSDEPGFSTSNEIQVDSEVIACPSSGVDSPTHRAPDCSSPTVQVSKVSAVAATFEPCTFHATGHCVRGDSCVVRHDSAVRPMYSPIPSSESLGDGEDWNQFSEDSMAPGSNHDLSSICPTCGQISCDGRDCCRSWGDSSVPFMPQVMKPCRYFADSSCANGDSCSFIHDIRMQKAVRTMPDTVGDGELKRASCRYYSQGFCQKGNDCRFRHDSDENYAENPTSEHSWGERTTNWLLNTDDDAPKWGDELPSAEAHLNDGGTGSGWFQDSEENPDWVVDQQLEGKWNSVSAASETADESNGSNWVQGTDINSAWGVAPQPASSWIADTPDQHVPDAISDIDNSSLPVEDDGAQQSWGLPWPDAIPDAKPTKKKGFCMYFGQGHCYNGDQCAFRHVRRQPEQDYDREPAQKDSTDPQQNDPDCSPHAPDRLSEIVQDLPTRSVFNSMVKFSSGGIPEQVVTPFESPRLILSNYPSGISHADLLHLVEPYGAVKNSIFQLSVDGVQAHVEFEDHAQAANASLNLNGFSIEENIIRANLDSVASVGGGYQEHLGVIRGLKLVWDVPSVSAWAFYENVGVAKNEGVRLNGSTYGSRKIFAEYRKPSQKHSIPVFLNLLPPHIKRDELHAFCIGASSVSLNTPTYLQSPDDSILAYLKEFGPVKHFEVLPTDPSEQEITGFVEFFMQDAALNAARALKGTQHDFLGKGRISVQQIFHSKYDCANCPFAIIRNQLTALRDAFSASCTIRWYDQAPCIHIYGRQAKAVALVAKSVQALIFGADLGCWDPYFETPSSEDAMRHINSNNNASFHVRTDKRRKVLQLWGDRDKAEKQITRLLKRVKAQRHSLRLDGSLVSALLNGGLQSLHDAFGASKVILDLRAGSLTVLGDIKDEVEGRLDGLASAHVRGTGNCCLCSSDVVQPVIELTCNHVYCSPCLQLLLRLIPGVDFFPVRCIAKVGDSTESCLATIPTHVLLSQLSVEEQTEFLEAAVLSYTRSKSQYCFCNFGCPVLYRRGLSGQVFTCPQCHHELCASCTVPVHAGLTCEEYATLQESSDWT</sequence>
<dbReference type="InterPro" id="IPR012677">
    <property type="entry name" value="Nucleotide-bd_a/b_plait_sf"/>
</dbReference>
<keyword evidence="1" id="KW-0808">Transferase</keyword>
<feature type="zinc finger region" description="C3H1-type" evidence="7">
    <location>
        <begin position="65"/>
        <end position="92"/>
    </location>
</feature>
<evidence type="ECO:0000256" key="4">
    <source>
        <dbReference type="ARBA" id="ARBA00022771"/>
    </source>
</evidence>
<feature type="region of interest" description="Disordered" evidence="8">
    <location>
        <begin position="156"/>
        <end position="179"/>
    </location>
</feature>
<dbReference type="SUPFAM" id="SSF90229">
    <property type="entry name" value="CCCH zinc finger"/>
    <property type="match status" value="4"/>
</dbReference>
<dbReference type="SUPFAM" id="SSF57850">
    <property type="entry name" value="RING/U-box"/>
    <property type="match status" value="2"/>
</dbReference>
<dbReference type="Pfam" id="PF01485">
    <property type="entry name" value="IBR"/>
    <property type="match status" value="1"/>
</dbReference>
<dbReference type="CDD" id="cd20335">
    <property type="entry name" value="BRcat_RBR"/>
    <property type="match status" value="1"/>
</dbReference>
<dbReference type="PROSITE" id="PS00518">
    <property type="entry name" value="ZF_RING_1"/>
    <property type="match status" value="1"/>
</dbReference>
<dbReference type="Pfam" id="PF14608">
    <property type="entry name" value="zf-CCCH_2"/>
    <property type="match status" value="4"/>
</dbReference>